<evidence type="ECO:0000313" key="1">
    <source>
        <dbReference type="EMBL" id="GAL04397.1"/>
    </source>
</evidence>
<dbReference type="AlphaFoldDB" id="A0A090R9X4"/>
<proteinExistence type="predicted"/>
<reference evidence="1 2" key="1">
    <citation type="journal article" date="2014" name="Genome Announc.">
        <title>Draft Genome Sequences of Two Vibrionaceae Species, Vibrio ponticus C121 and Photobacterium aphoticum C119, Isolated as Coral Reef Microbiota.</title>
        <authorList>
            <person name="Al-saari N."/>
            <person name="Meirelles P.M."/>
            <person name="Mino S."/>
            <person name="Suda W."/>
            <person name="Oshima K."/>
            <person name="Hattori M."/>
            <person name="Ohkuma M."/>
            <person name="Thompson F.L."/>
            <person name="Gomez-Gil B."/>
            <person name="Sawabe T."/>
            <person name="Sawabe T."/>
        </authorList>
    </citation>
    <scope>NUCLEOTIDE SEQUENCE [LARGE SCALE GENOMIC DNA]</scope>
    <source>
        <strain evidence="1 2">JCM 19237</strain>
    </source>
</reference>
<name>A0A090R9X4_9GAMM</name>
<dbReference type="STRING" id="754436.JCM19237_1069"/>
<dbReference type="SUPFAM" id="SSF50331">
    <property type="entry name" value="MOP-like"/>
    <property type="match status" value="1"/>
</dbReference>
<comment type="caution">
    <text evidence="1">The sequence shown here is derived from an EMBL/GenBank/DDBJ whole genome shotgun (WGS) entry which is preliminary data.</text>
</comment>
<dbReference type="Proteomes" id="UP000029227">
    <property type="component" value="Unassembled WGS sequence"/>
</dbReference>
<evidence type="ECO:0008006" key="3">
    <source>
        <dbReference type="Google" id="ProtNLM"/>
    </source>
</evidence>
<sequence length="37" mass="4195">MAGAVTIPAVGEQCYFGLNMDKCHLFDETTEHNIFYQ</sequence>
<evidence type="ECO:0000313" key="2">
    <source>
        <dbReference type="Proteomes" id="UP000029227"/>
    </source>
</evidence>
<dbReference type="EMBL" id="BBMN01000004">
    <property type="protein sequence ID" value="GAL04397.1"/>
    <property type="molecule type" value="Genomic_DNA"/>
</dbReference>
<organism evidence="1 2">
    <name type="scientific">Photobacterium aphoticum</name>
    <dbReference type="NCBI Taxonomy" id="754436"/>
    <lineage>
        <taxon>Bacteria</taxon>
        <taxon>Pseudomonadati</taxon>
        <taxon>Pseudomonadota</taxon>
        <taxon>Gammaproteobacteria</taxon>
        <taxon>Vibrionales</taxon>
        <taxon>Vibrionaceae</taxon>
        <taxon>Photobacterium</taxon>
    </lineage>
</organism>
<gene>
    <name evidence="1" type="ORF">JCM19237_1069</name>
</gene>
<protein>
    <recommendedName>
        <fullName evidence="3">Maltose/maltodextrin transport ATP-binding protein MalK</fullName>
    </recommendedName>
</protein>
<accession>A0A090R9X4</accession>
<dbReference type="InterPro" id="IPR008995">
    <property type="entry name" value="Mo/tungstate-bd_C_term_dom"/>
</dbReference>